<dbReference type="PROSITE" id="PS50522">
    <property type="entry name" value="RDRP_PHAGE"/>
    <property type="match status" value="1"/>
</dbReference>
<keyword evidence="9" id="KW-0460">Magnesium</keyword>
<reference evidence="11" key="1">
    <citation type="submission" date="2020-09" db="EMBL/GenBank/DDBJ databases">
        <title>Leviviricetes taxonomy.</title>
        <authorList>
            <person name="Stockdale S.R."/>
            <person name="Callanan J."/>
            <person name="Adriaenssens E.M."/>
            <person name="Kuhn J.H."/>
            <person name="Rumnieks J."/>
            <person name="Shkoporov A."/>
            <person name="Draper L.A."/>
            <person name="Ross P."/>
            <person name="Hill C."/>
        </authorList>
    </citation>
    <scope>NUCLEOTIDE SEQUENCE</scope>
</reference>
<evidence type="ECO:0000256" key="3">
    <source>
        <dbReference type="ARBA" id="ARBA00022679"/>
    </source>
</evidence>
<evidence type="ECO:0000313" key="11">
    <source>
        <dbReference type="EMBL" id="DAD50968.1"/>
    </source>
</evidence>
<evidence type="ECO:0000256" key="5">
    <source>
        <dbReference type="ARBA" id="ARBA00022741"/>
    </source>
</evidence>
<keyword evidence="2 11" id="KW-0696">RNA-directed RNA polymerase</keyword>
<dbReference type="Proteomes" id="UP000679609">
    <property type="component" value="Segment"/>
</dbReference>
<evidence type="ECO:0000313" key="12">
    <source>
        <dbReference type="Proteomes" id="UP000679609"/>
    </source>
</evidence>
<dbReference type="InterPro" id="IPR005093">
    <property type="entry name" value="RNArep_beta"/>
</dbReference>
<feature type="binding site" evidence="9">
    <location>
        <position position="401"/>
    </location>
    <ligand>
        <name>Mg(2+)</name>
        <dbReference type="ChEBI" id="CHEBI:18420"/>
        <label>2</label>
    </ligand>
</feature>
<evidence type="ECO:0000256" key="9">
    <source>
        <dbReference type="PIRSR" id="PIRSR605093-1"/>
    </source>
</evidence>
<feature type="domain" description="RdRp catalytic" evidence="10">
    <location>
        <begin position="295"/>
        <end position="433"/>
    </location>
</feature>
<dbReference type="EMBL" id="BK013678">
    <property type="protein sequence ID" value="DAD50968.1"/>
    <property type="molecule type" value="Genomic_RNA"/>
</dbReference>
<dbReference type="SUPFAM" id="SSF56672">
    <property type="entry name" value="DNA/RNA polymerases"/>
    <property type="match status" value="1"/>
</dbReference>
<proteinExistence type="predicted"/>
<keyword evidence="3" id="KW-0808">Transferase</keyword>
<keyword evidence="12" id="KW-1185">Reference proteome</keyword>
<name>A0A8S5L073_9VIRU</name>
<keyword evidence="4" id="KW-0548">Nucleotidyltransferase</keyword>
<comment type="catalytic activity">
    <reaction evidence="8">
        <text>RNA(n) + a ribonucleoside 5'-triphosphate = RNA(n+1) + diphosphate</text>
        <dbReference type="Rhea" id="RHEA:21248"/>
        <dbReference type="Rhea" id="RHEA-COMP:14527"/>
        <dbReference type="Rhea" id="RHEA-COMP:17342"/>
        <dbReference type="ChEBI" id="CHEBI:33019"/>
        <dbReference type="ChEBI" id="CHEBI:61557"/>
        <dbReference type="ChEBI" id="CHEBI:140395"/>
        <dbReference type="EC" id="2.7.7.48"/>
    </reaction>
</comment>
<evidence type="ECO:0000256" key="8">
    <source>
        <dbReference type="ARBA" id="ARBA00048744"/>
    </source>
</evidence>
<dbReference type="GO" id="GO:0003968">
    <property type="term" value="F:RNA-directed RNA polymerase activity"/>
    <property type="evidence" value="ECO:0007669"/>
    <property type="project" value="UniProtKB-KW"/>
</dbReference>
<dbReference type="InterPro" id="IPR043502">
    <property type="entry name" value="DNA/RNA_pol_sf"/>
</dbReference>
<comment type="cofactor">
    <cofactor evidence="9">
        <name>Mg(2+)</name>
        <dbReference type="ChEBI" id="CHEBI:18420"/>
    </cofactor>
    <text evidence="9">Binds 2 Mg(2+) per subunit.</text>
</comment>
<keyword evidence="9" id="KW-0479">Metal-binding</keyword>
<dbReference type="GO" id="GO:0046872">
    <property type="term" value="F:metal ion binding"/>
    <property type="evidence" value="ECO:0007669"/>
    <property type="project" value="UniProtKB-KW"/>
</dbReference>
<dbReference type="GO" id="GO:0039694">
    <property type="term" value="P:viral RNA genome replication"/>
    <property type="evidence" value="ECO:0007669"/>
    <property type="project" value="InterPro"/>
</dbReference>
<feature type="binding site" evidence="9">
    <location>
        <position position="402"/>
    </location>
    <ligand>
        <name>Mg(2+)</name>
        <dbReference type="ChEBI" id="CHEBI:18420"/>
        <label>2</label>
    </ligand>
</feature>
<evidence type="ECO:0000259" key="10">
    <source>
        <dbReference type="PROSITE" id="PS50522"/>
    </source>
</evidence>
<evidence type="ECO:0000256" key="4">
    <source>
        <dbReference type="ARBA" id="ARBA00022695"/>
    </source>
</evidence>
<evidence type="ECO:0000256" key="2">
    <source>
        <dbReference type="ARBA" id="ARBA00022484"/>
    </source>
</evidence>
<evidence type="ECO:0000256" key="1">
    <source>
        <dbReference type="ARBA" id="ARBA00012494"/>
    </source>
</evidence>
<keyword evidence="6" id="KW-0693">Viral RNA replication</keyword>
<evidence type="ECO:0000256" key="7">
    <source>
        <dbReference type="ARBA" id="ARBA00030248"/>
    </source>
</evidence>
<accession>A0A8S5L073</accession>
<dbReference type="InterPro" id="IPR007096">
    <property type="entry name" value="RNA-dir_Rpol_cat_phage"/>
</dbReference>
<keyword evidence="5" id="KW-0547">Nucleotide-binding</keyword>
<dbReference type="EC" id="2.7.7.48" evidence="1"/>
<evidence type="ECO:0000256" key="6">
    <source>
        <dbReference type="ARBA" id="ARBA00022953"/>
    </source>
</evidence>
<dbReference type="GeneID" id="80400767"/>
<organism evidence="11 12">
    <name type="scientific">ssRNA phage SRR6255746_3</name>
    <dbReference type="NCBI Taxonomy" id="2786505"/>
    <lineage>
        <taxon>Viruses</taxon>
        <taxon>Riboviria</taxon>
        <taxon>Orthornavirae</taxon>
        <taxon>Lenarviricota</taxon>
        <taxon>Leviviricetes</taxon>
        <taxon>Timlovirales</taxon>
        <taxon>Steitzviridae</taxon>
        <taxon>Stehnavirus</taxon>
        <taxon>Stehnavirus lutivicinum</taxon>
    </lineage>
</organism>
<gene>
    <name evidence="11" type="primary">SRR6255746_3_3</name>
</gene>
<feature type="binding site" evidence="9">
    <location>
        <position position="310"/>
    </location>
    <ligand>
        <name>Mg(2+)</name>
        <dbReference type="ChEBI" id="CHEBI:18420"/>
        <label>2</label>
    </ligand>
</feature>
<dbReference type="KEGG" id="vg:80400767"/>
<dbReference type="Pfam" id="PF03431">
    <property type="entry name" value="RNA_replicase_B"/>
    <property type="match status" value="1"/>
</dbReference>
<dbReference type="GO" id="GO:0000166">
    <property type="term" value="F:nucleotide binding"/>
    <property type="evidence" value="ECO:0007669"/>
    <property type="project" value="UniProtKB-KW"/>
</dbReference>
<sequence length="593" mass="66146">MDPLKSRFEYLELLVATLSDNPLSLSQKDLQRDIKTIRSRVAQEGLSFLTKTLPKLGKALDAVMAGDTFDLPRGFPRGKGKRPAFLQAYFKRVLGNDGELLDDADVDAIKHIRQVCYMLYKLELPYSAKTEQAVLDGFVRTEQELEIPRNGDSDSIIAAASYIVRDLLEGFNPKEIVCRHGPGAVATGERTNDKWTFKRLYSSIHQYYPYYEYFVAGWAAEVLDRVGWYKSLERLTSGQAKVILVPKDSRGPRLISCEPLEYQWIQQGLGRKLSDYAERRSKYRINFKDQGRNRELALTSSLTREFATLDLKDASDRVSCELVERVFAHTGLVPYLMACRTTSTLLPDGRSINLKKFAPMGSALCFPVEAIIFWAISVAAVNRLHGGATSKSATSVFVYGDDIIVPTDAADAVVAALESCALKVNRAKCCIRGPFRESCGMDAFKGESVTVTKVRTLWTGKRSDGSAFASYIALRNQLKAGGYVQAAAYVATHLGNTYGKIPYGTIFSGFPCFIVDDPVEASIKNARNDLKVRYNENLQRLEWNIRALKSVKVDFTPDGWPRLLRDITMGAGDEPDQVVVPRSTILKRGWAAI</sequence>
<dbReference type="RefSeq" id="YP_010771127.1">
    <property type="nucleotide sequence ID" value="NC_074494.1"/>
</dbReference>
<protein>
    <recommendedName>
        <fullName evidence="1">RNA-directed RNA polymerase</fullName>
        <ecNumber evidence="1">2.7.7.48</ecNumber>
    </recommendedName>
    <alternativeName>
        <fullName evidence="7">RNA replicase beta chain</fullName>
    </alternativeName>
</protein>